<sequence length="85" mass="10439">MSQEYDFAEDDKLKERECQLSEFLDRMFDNEDRPYFVSDDACLYDIFSGRDEDFNDRLQKWYGKALTGDDFRRPVWQLLDSLYRR</sequence>
<dbReference type="OrthoDB" id="3078681at2"/>
<evidence type="ECO:0000313" key="1">
    <source>
        <dbReference type="EMBL" id="QDV30523.1"/>
    </source>
</evidence>
<proteinExistence type="predicted"/>
<keyword evidence="2" id="KW-1185">Reference proteome</keyword>
<gene>
    <name evidence="1" type="ORF">Spb1_24570</name>
</gene>
<dbReference type="AlphaFoldDB" id="A0A518GPH5"/>
<organism evidence="1 2">
    <name type="scientific">Planctopirus ephydatiae</name>
    <dbReference type="NCBI Taxonomy" id="2528019"/>
    <lineage>
        <taxon>Bacteria</taxon>
        <taxon>Pseudomonadati</taxon>
        <taxon>Planctomycetota</taxon>
        <taxon>Planctomycetia</taxon>
        <taxon>Planctomycetales</taxon>
        <taxon>Planctomycetaceae</taxon>
        <taxon>Planctopirus</taxon>
    </lineage>
</organism>
<name>A0A518GPH5_9PLAN</name>
<dbReference type="RefSeq" id="WP_145300021.1">
    <property type="nucleotide sequence ID" value="NZ_CP036299.1"/>
</dbReference>
<accession>A0A518GPH5</accession>
<reference evidence="1 2" key="1">
    <citation type="submission" date="2019-02" db="EMBL/GenBank/DDBJ databases">
        <title>Deep-cultivation of Planctomycetes and their phenomic and genomic characterization uncovers novel biology.</title>
        <authorList>
            <person name="Wiegand S."/>
            <person name="Jogler M."/>
            <person name="Boedeker C."/>
            <person name="Pinto D."/>
            <person name="Vollmers J."/>
            <person name="Rivas-Marin E."/>
            <person name="Kohn T."/>
            <person name="Peeters S.H."/>
            <person name="Heuer A."/>
            <person name="Rast P."/>
            <person name="Oberbeckmann S."/>
            <person name="Bunk B."/>
            <person name="Jeske O."/>
            <person name="Meyerdierks A."/>
            <person name="Storesund J.E."/>
            <person name="Kallscheuer N."/>
            <person name="Luecker S."/>
            <person name="Lage O.M."/>
            <person name="Pohl T."/>
            <person name="Merkel B.J."/>
            <person name="Hornburger P."/>
            <person name="Mueller R.-W."/>
            <person name="Bruemmer F."/>
            <person name="Labrenz M."/>
            <person name="Spormann A.M."/>
            <person name="Op den Camp H."/>
            <person name="Overmann J."/>
            <person name="Amann R."/>
            <person name="Jetten M.S.M."/>
            <person name="Mascher T."/>
            <person name="Medema M.H."/>
            <person name="Devos D.P."/>
            <person name="Kaster A.-K."/>
            <person name="Ovreas L."/>
            <person name="Rohde M."/>
            <person name="Galperin M.Y."/>
            <person name="Jogler C."/>
        </authorList>
    </citation>
    <scope>NUCLEOTIDE SEQUENCE [LARGE SCALE GENOMIC DNA]</scope>
    <source>
        <strain evidence="1 2">Spb1</strain>
    </source>
</reference>
<protein>
    <submittedName>
        <fullName evidence="1">Uncharacterized protein</fullName>
    </submittedName>
</protein>
<dbReference type="KEGG" id="peh:Spb1_24570"/>
<evidence type="ECO:0000313" key="2">
    <source>
        <dbReference type="Proteomes" id="UP000315349"/>
    </source>
</evidence>
<dbReference type="EMBL" id="CP036299">
    <property type="protein sequence ID" value="QDV30523.1"/>
    <property type="molecule type" value="Genomic_DNA"/>
</dbReference>
<dbReference type="Proteomes" id="UP000315349">
    <property type="component" value="Chromosome"/>
</dbReference>